<evidence type="ECO:0000313" key="2">
    <source>
        <dbReference type="EMBL" id="ROW02522.1"/>
    </source>
</evidence>
<evidence type="ECO:0000313" key="3">
    <source>
        <dbReference type="Proteomes" id="UP000283895"/>
    </source>
</evidence>
<dbReference type="EMBL" id="LKEA01000017">
    <property type="protein sequence ID" value="ROW02522.1"/>
    <property type="molecule type" value="Genomic_DNA"/>
</dbReference>
<name>A0A423WGN2_9PEZI</name>
<feature type="region of interest" description="Disordered" evidence="1">
    <location>
        <begin position="285"/>
        <end position="317"/>
    </location>
</feature>
<evidence type="ECO:0008006" key="4">
    <source>
        <dbReference type="Google" id="ProtNLM"/>
    </source>
</evidence>
<dbReference type="InterPro" id="IPR008775">
    <property type="entry name" value="Phytyl_CoA_dOase-like"/>
</dbReference>
<feature type="compositionally biased region" description="Basic and acidic residues" evidence="1">
    <location>
        <begin position="297"/>
        <end position="313"/>
    </location>
</feature>
<protein>
    <recommendedName>
        <fullName evidence="4">Phytanoyl-CoA dioxygenase</fullName>
    </recommendedName>
</protein>
<dbReference type="Gene3D" id="2.60.120.620">
    <property type="entry name" value="q2cbj1_9rhob like domain"/>
    <property type="match status" value="1"/>
</dbReference>
<accession>A0A423WGN2</accession>
<dbReference type="Pfam" id="PF05721">
    <property type="entry name" value="PhyH"/>
    <property type="match status" value="1"/>
</dbReference>
<reference evidence="2 3" key="1">
    <citation type="submission" date="2015-09" db="EMBL/GenBank/DDBJ databases">
        <title>Host preference determinants of Valsa canker pathogens revealed by comparative genomics.</title>
        <authorList>
            <person name="Yin Z."/>
            <person name="Huang L."/>
        </authorList>
    </citation>
    <scope>NUCLEOTIDE SEQUENCE [LARGE SCALE GENOMIC DNA]</scope>
    <source>
        <strain evidence="2 3">03-1</strain>
    </source>
</reference>
<sequence>MGSLNPDWQQKLERDGFVVIPNRIPLEDCAEFREEALNWLEKFPHGFKRDDRPLEPDLDHQLTYILRGGLYARYAIGHEAFVWKIRCQPKILEVFAQLWSTDDLIASFDGINVTLPINEKTGRTDVQPNAAWPHMDQNPRKCDRFELYQGIANLAPNGPDDGGLVVLRGSHHLHKDHFAAIGGFRPEQDTGAKENAYQFTADDAAWYKARGCEEVKVCAEEGDLIVWDSRLIHWNASPVGEQIRFTTYVCYCPRSLMAEEDLARKLELFKERKCTTHWPQQNVVPVDRQNSKYSVPRRPDDTEDPANRNRPFVEPEETPAVLRLVGVRA</sequence>
<proteinExistence type="predicted"/>
<dbReference type="SUPFAM" id="SSF51197">
    <property type="entry name" value="Clavaminate synthase-like"/>
    <property type="match status" value="1"/>
</dbReference>
<keyword evidence="3" id="KW-1185">Reference proteome</keyword>
<dbReference type="PANTHER" id="PTHR31630:SF6">
    <property type="entry name" value="PHYTANOYL-COA DIOXYGENASE-RELATED"/>
    <property type="match status" value="1"/>
</dbReference>
<evidence type="ECO:0000256" key="1">
    <source>
        <dbReference type="SAM" id="MobiDB-lite"/>
    </source>
</evidence>
<gene>
    <name evidence="2" type="ORF">VMCG_06117</name>
</gene>
<comment type="caution">
    <text evidence="2">The sequence shown here is derived from an EMBL/GenBank/DDBJ whole genome shotgun (WGS) entry which is preliminary data.</text>
</comment>
<dbReference type="PANTHER" id="PTHR31630">
    <property type="entry name" value="PHYTANOYL-COA DIOXYGENASE-RELATED-RELATED"/>
    <property type="match status" value="1"/>
</dbReference>
<dbReference type="AlphaFoldDB" id="A0A423WGN2"/>
<dbReference type="OrthoDB" id="445007at2759"/>
<organism evidence="2 3">
    <name type="scientific">Cytospora schulzeri</name>
    <dbReference type="NCBI Taxonomy" id="448051"/>
    <lineage>
        <taxon>Eukaryota</taxon>
        <taxon>Fungi</taxon>
        <taxon>Dikarya</taxon>
        <taxon>Ascomycota</taxon>
        <taxon>Pezizomycotina</taxon>
        <taxon>Sordariomycetes</taxon>
        <taxon>Sordariomycetidae</taxon>
        <taxon>Diaporthales</taxon>
        <taxon>Cytosporaceae</taxon>
        <taxon>Cytospora</taxon>
    </lineage>
</organism>
<dbReference type="Proteomes" id="UP000283895">
    <property type="component" value="Unassembled WGS sequence"/>
</dbReference>